<dbReference type="InterPro" id="IPR020568">
    <property type="entry name" value="Ribosomal_Su5_D2-typ_SF"/>
</dbReference>
<dbReference type="Gene3D" id="2.40.50.140">
    <property type="entry name" value="Nucleic acid-binding proteins"/>
    <property type="match status" value="1"/>
</dbReference>
<feature type="binding site" evidence="8">
    <location>
        <position position="497"/>
    </location>
    <ligand>
        <name>Mg(2+)</name>
        <dbReference type="ChEBI" id="CHEBI:18420"/>
    </ligand>
</feature>
<dbReference type="Gene3D" id="3.30.1370.10">
    <property type="entry name" value="K Homology domain, type 1"/>
    <property type="match status" value="1"/>
</dbReference>
<evidence type="ECO:0000313" key="10">
    <source>
        <dbReference type="Proteomes" id="UP000282597"/>
    </source>
</evidence>
<dbReference type="InterPro" id="IPR001247">
    <property type="entry name" value="ExoRNase_PH_dom1"/>
</dbReference>
<dbReference type="FunFam" id="3.30.230.70:FF:000001">
    <property type="entry name" value="Polyribonucleotide nucleotidyltransferase"/>
    <property type="match status" value="1"/>
</dbReference>
<dbReference type="GO" id="GO:0004654">
    <property type="term" value="F:polyribonucleotide nucleotidyltransferase activity"/>
    <property type="evidence" value="ECO:0007669"/>
    <property type="project" value="UniProtKB-UniRule"/>
</dbReference>
<evidence type="ECO:0000256" key="5">
    <source>
        <dbReference type="ARBA" id="ARBA00022723"/>
    </source>
</evidence>
<evidence type="ECO:0000256" key="4">
    <source>
        <dbReference type="ARBA" id="ARBA00022695"/>
    </source>
</evidence>
<dbReference type="GO" id="GO:0000287">
    <property type="term" value="F:magnesium ion binding"/>
    <property type="evidence" value="ECO:0007669"/>
    <property type="project" value="UniProtKB-UniRule"/>
</dbReference>
<dbReference type="Pfam" id="PF01138">
    <property type="entry name" value="RNase_PH"/>
    <property type="match status" value="2"/>
</dbReference>
<keyword evidence="10" id="KW-1185">Reference proteome</keyword>
<dbReference type="InterPro" id="IPR012162">
    <property type="entry name" value="PNPase"/>
</dbReference>
<dbReference type="PROSITE" id="PS50084">
    <property type="entry name" value="KH_TYPE_1"/>
    <property type="match status" value="1"/>
</dbReference>
<dbReference type="InterPro" id="IPR015847">
    <property type="entry name" value="ExoRNase_PH_dom2"/>
</dbReference>
<dbReference type="PROSITE" id="PS50126">
    <property type="entry name" value="S1"/>
    <property type="match status" value="1"/>
</dbReference>
<dbReference type="GO" id="GO:0000175">
    <property type="term" value="F:3'-5'-RNA exonuclease activity"/>
    <property type="evidence" value="ECO:0007669"/>
    <property type="project" value="TreeGrafter"/>
</dbReference>
<feature type="binding site" evidence="8">
    <location>
        <position position="491"/>
    </location>
    <ligand>
        <name>Mg(2+)</name>
        <dbReference type="ChEBI" id="CHEBI:18420"/>
    </ligand>
</feature>
<gene>
    <name evidence="8" type="primary">pnp</name>
    <name evidence="9" type="ORF">MCB1EB_1697</name>
</gene>
<dbReference type="GO" id="GO:0005829">
    <property type="term" value="C:cytosol"/>
    <property type="evidence" value="ECO:0007669"/>
    <property type="project" value="TreeGrafter"/>
</dbReference>
<dbReference type="InterPro" id="IPR036456">
    <property type="entry name" value="PNPase_PH_RNA-bd_sf"/>
</dbReference>
<dbReference type="Pfam" id="PF03726">
    <property type="entry name" value="PNPase"/>
    <property type="match status" value="1"/>
</dbReference>
<evidence type="ECO:0000256" key="1">
    <source>
        <dbReference type="ARBA" id="ARBA00007404"/>
    </source>
</evidence>
<evidence type="ECO:0000256" key="3">
    <source>
        <dbReference type="ARBA" id="ARBA00022679"/>
    </source>
</evidence>
<keyword evidence="2 8" id="KW-0963">Cytoplasm</keyword>
<dbReference type="AlphaFoldDB" id="A0A2Z6EWU8"/>
<dbReference type="SMART" id="SM00316">
    <property type="entry name" value="S1"/>
    <property type="match status" value="1"/>
</dbReference>
<dbReference type="GO" id="GO:0003723">
    <property type="term" value="F:RNA binding"/>
    <property type="evidence" value="ECO:0007669"/>
    <property type="project" value="UniProtKB-UniRule"/>
</dbReference>
<sequence>MFKKIVKEFQWGRHTVRLETGEIARQASGAVLVNMDETVVLATVVGAKSAKPGQDFFPLTVDYIEKTYAAGKIPGGFFRREGRPSEGETLISRLIDRPLRPLFPENFYNEVQVVVHVLSVNPEVPTDIPALLGASAALAISGIPFNGPVGAARVAFIDGQYVLNPSCSELKTSQLELIVAGTERAVLMVESEADQLSEEIMLGAVVFGHEQMQTAIDAIYELVREGGQPEWDWQAAPKDEVLSNRVSALALNALQAAYQIRQKSLRSERVQAIYKEVSKQLLEEALAAGTSAPDEVALGHILFDLEAQIVRGQILSGEPRIDGRDTRTVRPISIRTGVLPRTHGSALFTRGETQALVVATLGTKNDEQTIDAITGEYRDRFMLHYNMPPFATGETGRVGTPKRREIGHGRLAKRALMACLPDEKEFGYTIRVVSEITESNGSSSMASVCGGSLALMDAGVPLKAHVAGIAMGLILEANRFAVLTDILGDEDHLGDMDFKVAGTEAGITALQMDIKIAGITKEIMQVALAQAKEGRLHILGEMKGAVSGARTELSSFAPRMVTLKINPDKIRDVIGKGGSVIRALTEETGTTIDISEDGLVTIASANSEGIAEAKRRIENITVDVTVGQIYEGTVLKLLDFGAIVNILPGRDGLLHISEIANERIKEVGDHLKEGQMVEVKVIQTDEKGRVRLSAKAVINDRNPVMEQASPTLEPMDPIR</sequence>
<dbReference type="KEGG" id="mcys:MCB1EB_1697"/>
<dbReference type="SUPFAM" id="SSF54211">
    <property type="entry name" value="Ribosomal protein S5 domain 2-like"/>
    <property type="match status" value="2"/>
</dbReference>
<dbReference type="FunFam" id="3.30.230.70:FF:000002">
    <property type="entry name" value="Polyribonucleotide nucleotidyltransferase"/>
    <property type="match status" value="1"/>
</dbReference>
<comment type="function">
    <text evidence="8">Involved in mRNA degradation. Catalyzes the phosphorolysis of single-stranded polyribonucleotides processively in the 3'- to 5'-direction.</text>
</comment>
<dbReference type="FunFam" id="3.30.1370.10:FF:000001">
    <property type="entry name" value="Polyribonucleotide nucleotidyltransferase"/>
    <property type="match status" value="1"/>
</dbReference>
<evidence type="ECO:0000256" key="2">
    <source>
        <dbReference type="ARBA" id="ARBA00022490"/>
    </source>
</evidence>
<protein>
    <recommendedName>
        <fullName evidence="8">Polyribonucleotide nucleotidyltransferase</fullName>
        <ecNumber evidence="8">2.7.7.8</ecNumber>
    </recommendedName>
    <alternativeName>
        <fullName evidence="8">Polynucleotide phosphorylase</fullName>
        <shortName evidence="8">PNPase</shortName>
    </alternativeName>
</protein>
<dbReference type="Pfam" id="PF00013">
    <property type="entry name" value="KH_1"/>
    <property type="match status" value="1"/>
</dbReference>
<dbReference type="InterPro" id="IPR003029">
    <property type="entry name" value="S1_domain"/>
</dbReference>
<dbReference type="PIRSF" id="PIRSF005499">
    <property type="entry name" value="PNPase"/>
    <property type="match status" value="1"/>
</dbReference>
<dbReference type="FunFam" id="2.40.50.140:FF:000189">
    <property type="entry name" value="Polyribonucleotide nucleotidyltransferase, putative"/>
    <property type="match status" value="1"/>
</dbReference>
<evidence type="ECO:0000256" key="6">
    <source>
        <dbReference type="ARBA" id="ARBA00022842"/>
    </source>
</evidence>
<dbReference type="InterPro" id="IPR027408">
    <property type="entry name" value="PNPase/RNase_PH_dom_sf"/>
</dbReference>
<dbReference type="CDD" id="cd04472">
    <property type="entry name" value="S1_PNPase"/>
    <property type="match status" value="1"/>
</dbReference>
<keyword evidence="4 8" id="KW-0548">Nucleotidyltransferase</keyword>
<accession>A0A2Z6EWU8</accession>
<dbReference type="SUPFAM" id="SSF55666">
    <property type="entry name" value="Ribonuclease PH domain 2-like"/>
    <property type="match status" value="2"/>
</dbReference>
<comment type="subcellular location">
    <subcellularLocation>
        <location evidence="8">Cytoplasm</location>
    </subcellularLocation>
</comment>
<dbReference type="CDD" id="cd02393">
    <property type="entry name" value="KH-I_PNPase"/>
    <property type="match status" value="1"/>
</dbReference>
<dbReference type="InterPro" id="IPR036612">
    <property type="entry name" value="KH_dom_type_1_sf"/>
</dbReference>
<dbReference type="InterPro" id="IPR004088">
    <property type="entry name" value="KH_dom_type_1"/>
</dbReference>
<dbReference type="HAMAP" id="MF_01595">
    <property type="entry name" value="PNPase"/>
    <property type="match status" value="1"/>
</dbReference>
<keyword evidence="6 8" id="KW-0460">Magnesium</keyword>
<name>A0A2Z6EWU8_9BURK</name>
<evidence type="ECO:0000313" key="9">
    <source>
        <dbReference type="EMBL" id="BBE09858.1"/>
    </source>
</evidence>
<dbReference type="CDD" id="cd11364">
    <property type="entry name" value="RNase_PH_PNPase_2"/>
    <property type="match status" value="1"/>
</dbReference>
<dbReference type="SUPFAM" id="SSF50249">
    <property type="entry name" value="Nucleic acid-binding proteins"/>
    <property type="match status" value="1"/>
</dbReference>
<comment type="catalytic activity">
    <reaction evidence="8">
        <text>RNA(n+1) + phosphate = RNA(n) + a ribonucleoside 5'-diphosphate</text>
        <dbReference type="Rhea" id="RHEA:22096"/>
        <dbReference type="Rhea" id="RHEA-COMP:14527"/>
        <dbReference type="Rhea" id="RHEA-COMP:17342"/>
        <dbReference type="ChEBI" id="CHEBI:43474"/>
        <dbReference type="ChEBI" id="CHEBI:57930"/>
        <dbReference type="ChEBI" id="CHEBI:140395"/>
        <dbReference type="EC" id="2.7.7.8"/>
    </reaction>
</comment>
<dbReference type="PANTHER" id="PTHR11252">
    <property type="entry name" value="POLYRIBONUCLEOTIDE NUCLEOTIDYLTRANSFERASE"/>
    <property type="match status" value="1"/>
</dbReference>
<dbReference type="InterPro" id="IPR012340">
    <property type="entry name" value="NA-bd_OB-fold"/>
</dbReference>
<dbReference type="CDD" id="cd11363">
    <property type="entry name" value="RNase_PH_PNPase_1"/>
    <property type="match status" value="1"/>
</dbReference>
<proteinExistence type="inferred from homology"/>
<dbReference type="Pfam" id="PF03725">
    <property type="entry name" value="RNase_PH_C"/>
    <property type="match status" value="1"/>
</dbReference>
<dbReference type="NCBIfam" id="NF008805">
    <property type="entry name" value="PRK11824.1"/>
    <property type="match status" value="1"/>
</dbReference>
<comment type="similarity">
    <text evidence="1 8">Belongs to the polyribonucleotide nucleotidyltransferase family.</text>
</comment>
<dbReference type="SMART" id="SM00322">
    <property type="entry name" value="KH"/>
    <property type="match status" value="1"/>
</dbReference>
<keyword evidence="5 8" id="KW-0479">Metal-binding</keyword>
<dbReference type="Proteomes" id="UP000282597">
    <property type="component" value="Chromosome"/>
</dbReference>
<evidence type="ECO:0000256" key="7">
    <source>
        <dbReference type="ARBA" id="ARBA00022884"/>
    </source>
</evidence>
<keyword evidence="7 8" id="KW-0694">RNA-binding</keyword>
<evidence type="ECO:0000256" key="8">
    <source>
        <dbReference type="HAMAP-Rule" id="MF_01595"/>
    </source>
</evidence>
<dbReference type="InterPro" id="IPR036345">
    <property type="entry name" value="ExoRNase_PH_dom2_sf"/>
</dbReference>
<keyword evidence="3 8" id="KW-0808">Transferase</keyword>
<comment type="cofactor">
    <cofactor evidence="8">
        <name>Mg(2+)</name>
        <dbReference type="ChEBI" id="CHEBI:18420"/>
    </cofactor>
</comment>
<organism evidence="9 10">
    <name type="scientific">Mycoavidus cysteinexigens</name>
    <dbReference type="NCBI Taxonomy" id="1553431"/>
    <lineage>
        <taxon>Bacteria</taxon>
        <taxon>Pseudomonadati</taxon>
        <taxon>Pseudomonadota</taxon>
        <taxon>Betaproteobacteria</taxon>
        <taxon>Burkholderiales</taxon>
        <taxon>Burkholderiaceae</taxon>
        <taxon>Mycoavidus</taxon>
    </lineage>
</organism>
<dbReference type="SUPFAM" id="SSF46915">
    <property type="entry name" value="Polynucleotide phosphorylase/guanosine pentaphosphate synthase (PNPase/GPSI), domain 3"/>
    <property type="match status" value="1"/>
</dbReference>
<dbReference type="GO" id="GO:0006402">
    <property type="term" value="P:mRNA catabolic process"/>
    <property type="evidence" value="ECO:0007669"/>
    <property type="project" value="UniProtKB-UniRule"/>
</dbReference>
<dbReference type="EMBL" id="AP018150">
    <property type="protein sequence ID" value="BBE09858.1"/>
    <property type="molecule type" value="Genomic_DNA"/>
</dbReference>
<dbReference type="InterPro" id="IPR015848">
    <property type="entry name" value="PNPase_PH_RNA-bd_bac/org-type"/>
</dbReference>
<dbReference type="NCBIfam" id="TIGR03591">
    <property type="entry name" value="polynuc_phos"/>
    <property type="match status" value="1"/>
</dbReference>
<dbReference type="Gene3D" id="3.30.230.70">
    <property type="entry name" value="GHMP Kinase, N-terminal domain"/>
    <property type="match status" value="2"/>
</dbReference>
<dbReference type="Pfam" id="PF00575">
    <property type="entry name" value="S1"/>
    <property type="match status" value="1"/>
</dbReference>
<dbReference type="PANTHER" id="PTHR11252:SF0">
    <property type="entry name" value="POLYRIBONUCLEOTIDE NUCLEOTIDYLTRANSFERASE 1, MITOCHONDRIAL"/>
    <property type="match status" value="1"/>
</dbReference>
<dbReference type="RefSeq" id="WP_045365107.1">
    <property type="nucleotide sequence ID" value="NZ_AP018150.1"/>
</dbReference>
<dbReference type="InterPro" id="IPR004087">
    <property type="entry name" value="KH_dom"/>
</dbReference>
<dbReference type="SUPFAM" id="SSF54791">
    <property type="entry name" value="Eukaryotic type KH-domain (KH-domain type I)"/>
    <property type="match status" value="1"/>
</dbReference>
<dbReference type="EC" id="2.7.7.8" evidence="8"/>
<dbReference type="GO" id="GO:0006396">
    <property type="term" value="P:RNA processing"/>
    <property type="evidence" value="ECO:0007669"/>
    <property type="project" value="InterPro"/>
</dbReference>
<reference evidence="9 10" key="1">
    <citation type="journal article" date="2018" name="Microbes Environ.">
        <title>Comparative Genomic Insights into Endofungal Lifestyles of Two Bacterial Endosymbionts, Mycoavidus cysteinexigens and Burkholderia rhizoxinica.</title>
        <authorList>
            <person name="Sharmin D."/>
            <person name="Guo Y."/>
            <person name="Nishizawa T."/>
            <person name="Ohshima S."/>
            <person name="Sato Y."/>
            <person name="Takashima Y."/>
            <person name="Narisawa K."/>
            <person name="Ohta H."/>
        </authorList>
    </citation>
    <scope>NUCLEOTIDE SEQUENCE [LARGE SCALE GENOMIC DNA]</scope>
    <source>
        <strain evidence="9 10">B1-EB</strain>
    </source>
</reference>